<dbReference type="OrthoDB" id="2926200at2"/>
<accession>A0A1S2M4E1</accession>
<comment type="caution">
    <text evidence="2">The sequence shown here is derived from an EMBL/GenBank/DDBJ whole genome shotgun (WGS) entry which is preliminary data.</text>
</comment>
<reference evidence="2" key="1">
    <citation type="submission" date="2016-10" db="EMBL/GenBank/DDBJ databases">
        <title>Draft genome sequences of four alkaliphilic bacteria belonging to the Anaerobacillus genus.</title>
        <authorList>
            <person name="Bassil N.M."/>
            <person name="Lloyd J.R."/>
        </authorList>
    </citation>
    <scope>NUCLEOTIDE SEQUENCE [LARGE SCALE GENOMIC DNA]</scope>
    <source>
        <strain evidence="2">NB2006</strain>
    </source>
</reference>
<proteinExistence type="predicted"/>
<evidence type="ECO:0000256" key="1">
    <source>
        <dbReference type="SAM" id="Coils"/>
    </source>
</evidence>
<organism evidence="2">
    <name type="scientific">Anaerobacillus isosaccharinicus</name>
    <dbReference type="NCBI Taxonomy" id="1532552"/>
    <lineage>
        <taxon>Bacteria</taxon>
        <taxon>Bacillati</taxon>
        <taxon>Bacillota</taxon>
        <taxon>Bacilli</taxon>
        <taxon>Bacillales</taxon>
        <taxon>Bacillaceae</taxon>
        <taxon>Anaerobacillus</taxon>
    </lineage>
</organism>
<dbReference type="KEGG" id="aia:AWH56_022100"/>
<keyword evidence="1" id="KW-0175">Coiled coil</keyword>
<dbReference type="EMBL" id="LQXD01000078">
    <property type="protein sequence ID" value="OIJ19476.1"/>
    <property type="molecule type" value="Genomic_DNA"/>
</dbReference>
<evidence type="ECO:0000313" key="2">
    <source>
        <dbReference type="EMBL" id="OIJ19476.1"/>
    </source>
</evidence>
<feature type="coiled-coil region" evidence="1">
    <location>
        <begin position="10"/>
        <end position="37"/>
    </location>
</feature>
<protein>
    <submittedName>
        <fullName evidence="2">Uncharacterized protein</fullName>
    </submittedName>
</protein>
<name>A0A1S2M4E1_9BACI</name>
<dbReference type="AlphaFoldDB" id="A0A1S2M4E1"/>
<sequence length="80" mass="9556">MMEEKIFEILVKMQSNIEEMNERLKRVEGTVNRIEASQTEDVVGMLKVTKKKTDFEVDYLNNKLTEMDKRLFSLEKRIEN</sequence>
<gene>
    <name evidence="2" type="ORF">AWH56_08905</name>
</gene>